<feature type="compositionally biased region" description="Low complexity" evidence="1">
    <location>
        <begin position="313"/>
        <end position="332"/>
    </location>
</feature>
<feature type="compositionally biased region" description="Low complexity" evidence="1">
    <location>
        <begin position="448"/>
        <end position="462"/>
    </location>
</feature>
<feature type="region of interest" description="Disordered" evidence="1">
    <location>
        <begin position="550"/>
        <end position="590"/>
    </location>
</feature>
<sequence>MNEETPKKLSPTSSSSPSSSFIWDILFGPPEPHPKPPSFLWKRSSKKPEGKEADGGVDADQNGGQSKKDGPPCTVAVAESEGGHPECDFDLVELGLDGDGEGVAGGRGSEEGEEKKKDGDQNEMGEEEEGEGDFPSPLTSVPWYDLSRRLRHRHRPTIGAWTFFPDSEFGQSQIREVSILIVGCPENGKKALLRSVFPPCKVLPPLPRNTVRPLFASEMRLLGCVHTHVTRVARRRRSRGQGGGKGGGSGVRGGGSDGGNGFRGDSSDSGFFSDSGNSSCSGSSERRRSTRAPSDSIRRRFSLSPGAAHHRGSPVSPEGGRSPSRSLSPAGSGARGGRAEEKEAPESEASRPSREETRREFYSVTLLLHPNAHLSGPEGVFGKPSFFESAALLLCFDVCDRESFERARRFLTDVCVPAMAALSREGEEKHKRAERKRAAVSGGLSRLQQQQQNLTIQPQQQRQAEEVSSPLSPSPPSLFPPPVQTDGFGVFRIDEALEAADASASSLMPPPVSGGEETEKEKEKESLLKERAPLESAAIVLVGIVPPRGSSFSSAASSASVRTGRRGGGGGSSGSGGGEVSGSSGSGSGRRREVSFAESFLLAASLGIDFVEVGGDGEDATEAAKVLLSLSVERGVVKTRWDFRVFRGRNARVLPF</sequence>
<name>A0A0G4GRR0_9ALVE</name>
<accession>A0A0G4GRR0</accession>
<evidence type="ECO:0000313" key="2">
    <source>
        <dbReference type="EMBL" id="CEM33225.1"/>
    </source>
</evidence>
<reference evidence="2" key="1">
    <citation type="submission" date="2014-11" db="EMBL/GenBank/DDBJ databases">
        <authorList>
            <person name="Otto D Thomas"/>
            <person name="Naeem Raeece"/>
        </authorList>
    </citation>
    <scope>NUCLEOTIDE SEQUENCE</scope>
</reference>
<feature type="compositionally biased region" description="Basic and acidic residues" evidence="1">
    <location>
        <begin position="337"/>
        <end position="357"/>
    </location>
</feature>
<feature type="compositionally biased region" description="Gly residues" evidence="1">
    <location>
        <begin position="240"/>
        <end position="262"/>
    </location>
</feature>
<dbReference type="EMBL" id="CDMZ01001480">
    <property type="protein sequence ID" value="CEM33225.1"/>
    <property type="molecule type" value="Genomic_DNA"/>
</dbReference>
<gene>
    <name evidence="2" type="ORF">Cvel_5110</name>
</gene>
<feature type="compositionally biased region" description="Basic and acidic residues" evidence="1">
    <location>
        <begin position="517"/>
        <end position="529"/>
    </location>
</feature>
<organism evidence="2">
    <name type="scientific">Chromera velia CCMP2878</name>
    <dbReference type="NCBI Taxonomy" id="1169474"/>
    <lineage>
        <taxon>Eukaryota</taxon>
        <taxon>Sar</taxon>
        <taxon>Alveolata</taxon>
        <taxon>Colpodellida</taxon>
        <taxon>Chromeraceae</taxon>
        <taxon>Chromera</taxon>
    </lineage>
</organism>
<feature type="compositionally biased region" description="Basic and acidic residues" evidence="1">
    <location>
        <begin position="108"/>
        <end position="120"/>
    </location>
</feature>
<evidence type="ECO:0000256" key="1">
    <source>
        <dbReference type="SAM" id="MobiDB-lite"/>
    </source>
</evidence>
<feature type="region of interest" description="Disordered" evidence="1">
    <location>
        <begin position="424"/>
        <end position="485"/>
    </location>
</feature>
<feature type="compositionally biased region" description="Gly residues" evidence="1">
    <location>
        <begin position="566"/>
        <end position="588"/>
    </location>
</feature>
<feature type="region of interest" description="Disordered" evidence="1">
    <location>
        <begin position="1"/>
        <end position="139"/>
    </location>
</feature>
<feature type="compositionally biased region" description="Acidic residues" evidence="1">
    <location>
        <begin position="121"/>
        <end position="132"/>
    </location>
</feature>
<feature type="region of interest" description="Disordered" evidence="1">
    <location>
        <begin position="501"/>
        <end position="529"/>
    </location>
</feature>
<feature type="compositionally biased region" description="Pro residues" evidence="1">
    <location>
        <begin position="472"/>
        <end position="483"/>
    </location>
</feature>
<feature type="region of interest" description="Disordered" evidence="1">
    <location>
        <begin position="232"/>
        <end position="357"/>
    </location>
</feature>
<feature type="compositionally biased region" description="Acidic residues" evidence="1">
    <location>
        <begin position="88"/>
        <end position="100"/>
    </location>
</feature>
<proteinExistence type="predicted"/>
<feature type="compositionally biased region" description="Low complexity" evidence="1">
    <location>
        <begin position="10"/>
        <end position="20"/>
    </location>
</feature>
<feature type="compositionally biased region" description="Low complexity" evidence="1">
    <location>
        <begin position="263"/>
        <end position="283"/>
    </location>
</feature>
<dbReference type="VEuPathDB" id="CryptoDB:Cvel_5110"/>
<protein>
    <submittedName>
        <fullName evidence="2">Uncharacterized protein</fullName>
    </submittedName>
</protein>
<dbReference type="AlphaFoldDB" id="A0A0G4GRR0"/>
<feature type="compositionally biased region" description="Low complexity" evidence="1">
    <location>
        <begin position="550"/>
        <end position="562"/>
    </location>
</feature>